<dbReference type="EMBL" id="CP069027">
    <property type="protein sequence ID" value="QRC95100.1"/>
    <property type="molecule type" value="Genomic_DNA"/>
</dbReference>
<protein>
    <submittedName>
        <fullName evidence="1">Uncharacterized protein</fullName>
    </submittedName>
</protein>
<evidence type="ECO:0000313" key="2">
    <source>
        <dbReference type="Proteomes" id="UP000663193"/>
    </source>
</evidence>
<keyword evidence="2" id="KW-1185">Reference proteome</keyword>
<evidence type="ECO:0000313" key="1">
    <source>
        <dbReference type="EMBL" id="QRC95100.1"/>
    </source>
</evidence>
<sequence length="62" mass="6563">MGSDSPGNSKALIKRSYNYKSVSTGSTLCTASMIVPSSRIAAAGTSNSPKSYKPAFRLRYVT</sequence>
<dbReference type="VEuPathDB" id="FungiDB:JI435_028290"/>
<dbReference type="AlphaFoldDB" id="A0A7U2HX29"/>
<gene>
    <name evidence="1" type="ORF">JI435_028290</name>
</gene>
<dbReference type="Proteomes" id="UP000663193">
    <property type="component" value="Chromosome 5"/>
</dbReference>
<organism evidence="1 2">
    <name type="scientific">Phaeosphaeria nodorum (strain SN15 / ATCC MYA-4574 / FGSC 10173)</name>
    <name type="common">Glume blotch fungus</name>
    <name type="synonym">Parastagonospora nodorum</name>
    <dbReference type="NCBI Taxonomy" id="321614"/>
    <lineage>
        <taxon>Eukaryota</taxon>
        <taxon>Fungi</taxon>
        <taxon>Dikarya</taxon>
        <taxon>Ascomycota</taxon>
        <taxon>Pezizomycotina</taxon>
        <taxon>Dothideomycetes</taxon>
        <taxon>Pleosporomycetidae</taxon>
        <taxon>Pleosporales</taxon>
        <taxon>Pleosporineae</taxon>
        <taxon>Phaeosphaeriaceae</taxon>
        <taxon>Parastagonospora</taxon>
    </lineage>
</organism>
<accession>A0A7U2HX29</accession>
<proteinExistence type="predicted"/>
<name>A0A7U2HX29_PHANO</name>
<reference evidence="2" key="1">
    <citation type="journal article" date="2021" name="BMC Genomics">
        <title>Chromosome-level genome assembly and manually-curated proteome of model necrotroph Parastagonospora nodorum Sn15 reveals a genome-wide trove of candidate effector homologs, and redundancy of virulence-related functions within an accessory chromosome.</title>
        <authorList>
            <person name="Bertazzoni S."/>
            <person name="Jones D.A.B."/>
            <person name="Phan H.T."/>
            <person name="Tan K.-C."/>
            <person name="Hane J.K."/>
        </authorList>
    </citation>
    <scope>NUCLEOTIDE SEQUENCE [LARGE SCALE GENOMIC DNA]</scope>
    <source>
        <strain evidence="2">SN15 / ATCC MYA-4574 / FGSC 10173)</strain>
    </source>
</reference>